<proteinExistence type="predicted"/>
<keyword evidence="2" id="KW-1185">Reference proteome</keyword>
<evidence type="ECO:0000313" key="1">
    <source>
        <dbReference type="EMBL" id="MBA0736763.1"/>
    </source>
</evidence>
<gene>
    <name evidence="1" type="ORF">Gogos_010268</name>
</gene>
<dbReference type="Proteomes" id="UP000593579">
    <property type="component" value="Unassembled WGS sequence"/>
</dbReference>
<organism evidence="1 2">
    <name type="scientific">Gossypium gossypioides</name>
    <name type="common">Mexican cotton</name>
    <name type="synonym">Selera gossypioides</name>
    <dbReference type="NCBI Taxonomy" id="34282"/>
    <lineage>
        <taxon>Eukaryota</taxon>
        <taxon>Viridiplantae</taxon>
        <taxon>Streptophyta</taxon>
        <taxon>Embryophyta</taxon>
        <taxon>Tracheophyta</taxon>
        <taxon>Spermatophyta</taxon>
        <taxon>Magnoliopsida</taxon>
        <taxon>eudicotyledons</taxon>
        <taxon>Gunneridae</taxon>
        <taxon>Pentapetalae</taxon>
        <taxon>rosids</taxon>
        <taxon>malvids</taxon>
        <taxon>Malvales</taxon>
        <taxon>Malvaceae</taxon>
        <taxon>Malvoideae</taxon>
        <taxon>Gossypium</taxon>
    </lineage>
</organism>
<dbReference type="InterPro" id="IPR052929">
    <property type="entry name" value="RNase_H-like_EbsB-rel"/>
</dbReference>
<dbReference type="PANTHER" id="PTHR47074">
    <property type="entry name" value="BNAC02G40300D PROTEIN"/>
    <property type="match status" value="1"/>
</dbReference>
<reference evidence="1 2" key="1">
    <citation type="journal article" date="2019" name="Genome Biol. Evol.">
        <title>Insights into the evolution of the New World diploid cottons (Gossypium, subgenus Houzingenia) based on genome sequencing.</title>
        <authorList>
            <person name="Grover C.E."/>
            <person name="Arick M.A. 2nd"/>
            <person name="Thrash A."/>
            <person name="Conover J.L."/>
            <person name="Sanders W.S."/>
            <person name="Peterson D.G."/>
            <person name="Frelichowski J.E."/>
            <person name="Scheffler J.A."/>
            <person name="Scheffler B.E."/>
            <person name="Wendel J.F."/>
        </authorList>
    </citation>
    <scope>NUCLEOTIDE SEQUENCE [LARGE SCALE GENOMIC DNA]</scope>
    <source>
        <strain evidence="1">5</strain>
        <tissue evidence="1">Leaf</tissue>
    </source>
</reference>
<sequence>MKVVADFFTTLWNTWNSRNNFIFWGQDEDARTVWERAKTLCHDFRIHNLVNTPMLPITPTCKKWEKPPYGFAKINFDATISIEKISYGVIVRDSDGFVLGRSECFKETTMDVEWAELIAFEENVKVVGDLNIS</sequence>
<dbReference type="PANTHER" id="PTHR47074:SF48">
    <property type="entry name" value="POLYNUCLEOTIDYL TRANSFERASE, RIBONUCLEASE H-LIKE SUPERFAMILY PROTEIN"/>
    <property type="match status" value="1"/>
</dbReference>
<dbReference type="AlphaFoldDB" id="A0A7J9BKT7"/>
<evidence type="ECO:0008006" key="3">
    <source>
        <dbReference type="Google" id="ProtNLM"/>
    </source>
</evidence>
<name>A0A7J9BKT7_GOSGO</name>
<comment type="caution">
    <text evidence="1">The sequence shown here is derived from an EMBL/GenBank/DDBJ whole genome shotgun (WGS) entry which is preliminary data.</text>
</comment>
<accession>A0A7J9BKT7</accession>
<dbReference type="EMBL" id="JABEZY010000004">
    <property type="protein sequence ID" value="MBA0736763.1"/>
    <property type="molecule type" value="Genomic_DNA"/>
</dbReference>
<dbReference type="OrthoDB" id="999609at2759"/>
<protein>
    <recommendedName>
        <fullName evidence="3">RNase H type-1 domain-containing protein</fullName>
    </recommendedName>
</protein>
<evidence type="ECO:0000313" key="2">
    <source>
        <dbReference type="Proteomes" id="UP000593579"/>
    </source>
</evidence>